<reference evidence="9" key="1">
    <citation type="journal article" date="2019" name="Gigascience">
        <title>De novo genome assembly of the endangered Acer yangbiense, a plant species with extremely small populations endemic to Yunnan Province, China.</title>
        <authorList>
            <person name="Yang J."/>
            <person name="Wariss H.M."/>
            <person name="Tao L."/>
            <person name="Zhang R."/>
            <person name="Yun Q."/>
            <person name="Hollingsworth P."/>
            <person name="Dao Z."/>
            <person name="Luo G."/>
            <person name="Guo H."/>
            <person name="Ma Y."/>
            <person name="Sun W."/>
        </authorList>
    </citation>
    <scope>NUCLEOTIDE SEQUENCE [LARGE SCALE GENOMIC DNA]</scope>
    <source>
        <strain evidence="9">cv. Malutang</strain>
    </source>
</reference>
<feature type="domain" description="Reticulon" evidence="7">
    <location>
        <begin position="36"/>
        <end position="223"/>
    </location>
</feature>
<dbReference type="PROSITE" id="PS50845">
    <property type="entry name" value="RETICULON"/>
    <property type="match status" value="1"/>
</dbReference>
<dbReference type="EMBL" id="VAHF01000011">
    <property type="protein sequence ID" value="TXG51423.1"/>
    <property type="molecule type" value="Genomic_DNA"/>
</dbReference>
<dbReference type="InterPro" id="IPR045064">
    <property type="entry name" value="Reticulon-like"/>
</dbReference>
<evidence type="ECO:0000256" key="3">
    <source>
        <dbReference type="ARBA" id="ARBA00022824"/>
    </source>
</evidence>
<comment type="subcellular location">
    <subcellularLocation>
        <location evidence="1 6">Endoplasmic reticulum membrane</location>
        <topology evidence="1 6">Multi-pass membrane protein</topology>
    </subcellularLocation>
</comment>
<comment type="caution">
    <text evidence="8">The sequence shown here is derived from an EMBL/GenBank/DDBJ whole genome shotgun (WGS) entry which is preliminary data.</text>
</comment>
<keyword evidence="3 6" id="KW-0256">Endoplasmic reticulum</keyword>
<name>A0A5C7H357_9ROSI</name>
<evidence type="ECO:0000256" key="4">
    <source>
        <dbReference type="ARBA" id="ARBA00022989"/>
    </source>
</evidence>
<dbReference type="AlphaFoldDB" id="A0A5C7H357"/>
<keyword evidence="5 6" id="KW-0472">Membrane</keyword>
<sequence>MPIYSSSSDSEPETAPVTKLFGRKRPVHAVLGGGKVADVLLWKNTKVSAALLIGVTLIWFLFEVAEYNFVTLFCHISMTSMLLLFIWSRVAEFFNWNDPRIPEIKLVESTMREIASTFHARFDQILSKLINVACGKDHPGHFILIICSLYILSVIGTCFSFVNLLFLVLLSIETLPFLYDRYEKEVDRLVYKAMRRVRKMFNSFDSQVLNKIPRGPIKDKKKY</sequence>
<feature type="transmembrane region" description="Helical" evidence="6">
    <location>
        <begin position="45"/>
        <end position="62"/>
    </location>
</feature>
<evidence type="ECO:0000256" key="5">
    <source>
        <dbReference type="ARBA" id="ARBA00023136"/>
    </source>
</evidence>
<dbReference type="Pfam" id="PF02453">
    <property type="entry name" value="Reticulon"/>
    <property type="match status" value="1"/>
</dbReference>
<feature type="transmembrane region" description="Helical" evidence="6">
    <location>
        <begin position="69"/>
        <end position="87"/>
    </location>
</feature>
<dbReference type="Proteomes" id="UP000323000">
    <property type="component" value="Chromosome 11"/>
</dbReference>
<gene>
    <name evidence="8" type="ORF">EZV62_023947</name>
</gene>
<keyword evidence="2 6" id="KW-0812">Transmembrane</keyword>
<dbReference type="PANTHER" id="PTHR10994:SF85">
    <property type="entry name" value="RETICULON-LIKE PROTEIN B9"/>
    <property type="match status" value="1"/>
</dbReference>
<evidence type="ECO:0000313" key="8">
    <source>
        <dbReference type="EMBL" id="TXG51423.1"/>
    </source>
</evidence>
<dbReference type="PANTHER" id="PTHR10994">
    <property type="entry name" value="RETICULON"/>
    <property type="match status" value="1"/>
</dbReference>
<dbReference type="InterPro" id="IPR003388">
    <property type="entry name" value="Reticulon"/>
</dbReference>
<protein>
    <recommendedName>
        <fullName evidence="6">Reticulon-like protein</fullName>
    </recommendedName>
</protein>
<dbReference type="GO" id="GO:0005789">
    <property type="term" value="C:endoplasmic reticulum membrane"/>
    <property type="evidence" value="ECO:0007669"/>
    <property type="project" value="UniProtKB-SubCell"/>
</dbReference>
<keyword evidence="4 6" id="KW-1133">Transmembrane helix</keyword>
<evidence type="ECO:0000313" key="9">
    <source>
        <dbReference type="Proteomes" id="UP000323000"/>
    </source>
</evidence>
<organism evidence="8 9">
    <name type="scientific">Acer yangbiense</name>
    <dbReference type="NCBI Taxonomy" id="1000413"/>
    <lineage>
        <taxon>Eukaryota</taxon>
        <taxon>Viridiplantae</taxon>
        <taxon>Streptophyta</taxon>
        <taxon>Embryophyta</taxon>
        <taxon>Tracheophyta</taxon>
        <taxon>Spermatophyta</taxon>
        <taxon>Magnoliopsida</taxon>
        <taxon>eudicotyledons</taxon>
        <taxon>Gunneridae</taxon>
        <taxon>Pentapetalae</taxon>
        <taxon>rosids</taxon>
        <taxon>malvids</taxon>
        <taxon>Sapindales</taxon>
        <taxon>Sapindaceae</taxon>
        <taxon>Hippocastanoideae</taxon>
        <taxon>Acereae</taxon>
        <taxon>Acer</taxon>
    </lineage>
</organism>
<dbReference type="OrthoDB" id="567788at2759"/>
<dbReference type="GO" id="GO:0009617">
    <property type="term" value="P:response to bacterium"/>
    <property type="evidence" value="ECO:0007669"/>
    <property type="project" value="InterPro"/>
</dbReference>
<evidence type="ECO:0000256" key="6">
    <source>
        <dbReference type="RuleBase" id="RU363132"/>
    </source>
</evidence>
<feature type="transmembrane region" description="Helical" evidence="6">
    <location>
        <begin position="142"/>
        <end position="172"/>
    </location>
</feature>
<evidence type="ECO:0000256" key="1">
    <source>
        <dbReference type="ARBA" id="ARBA00004477"/>
    </source>
</evidence>
<accession>A0A5C7H357</accession>
<proteinExistence type="predicted"/>
<evidence type="ECO:0000256" key="2">
    <source>
        <dbReference type="ARBA" id="ARBA00022692"/>
    </source>
</evidence>
<keyword evidence="9" id="KW-1185">Reference proteome</keyword>
<evidence type="ECO:0000259" key="7">
    <source>
        <dbReference type="PROSITE" id="PS50845"/>
    </source>
</evidence>